<accession>A0A0D3IMI7</accession>
<dbReference type="OMA" id="FNCKFDS"/>
<dbReference type="KEGG" id="ehx:EMIHUDRAFT_437398"/>
<dbReference type="AlphaFoldDB" id="A0A0D3IMI7"/>
<feature type="domain" description="MINDY deubiquitinase" evidence="2">
    <location>
        <begin position="7"/>
        <end position="355"/>
    </location>
</feature>
<feature type="compositionally biased region" description="Pro residues" evidence="1">
    <location>
        <begin position="237"/>
        <end position="256"/>
    </location>
</feature>
<feature type="compositionally biased region" description="Low complexity" evidence="1">
    <location>
        <begin position="198"/>
        <end position="217"/>
    </location>
</feature>
<protein>
    <recommendedName>
        <fullName evidence="2">MINDY deubiquitinase domain-containing protein</fullName>
    </recommendedName>
</protein>
<feature type="compositionally biased region" description="Low complexity" evidence="1">
    <location>
        <begin position="449"/>
        <end position="473"/>
    </location>
</feature>
<reference evidence="3" key="2">
    <citation type="submission" date="2024-10" db="UniProtKB">
        <authorList>
            <consortium name="EnsemblProtists"/>
        </authorList>
    </citation>
    <scope>IDENTIFICATION</scope>
</reference>
<dbReference type="GO" id="GO:0016807">
    <property type="term" value="F:cysteine-type carboxypeptidase activity"/>
    <property type="evidence" value="ECO:0007669"/>
    <property type="project" value="TreeGrafter"/>
</dbReference>
<feature type="region of interest" description="Disordered" evidence="1">
    <location>
        <begin position="420"/>
        <end position="473"/>
    </location>
</feature>
<feature type="compositionally biased region" description="Pro residues" evidence="1">
    <location>
        <begin position="174"/>
        <end position="197"/>
    </location>
</feature>
<dbReference type="GO" id="GO:0004843">
    <property type="term" value="F:cysteine-type deubiquitinase activity"/>
    <property type="evidence" value="ECO:0007669"/>
    <property type="project" value="InterPro"/>
</dbReference>
<evidence type="ECO:0000313" key="4">
    <source>
        <dbReference type="Proteomes" id="UP000013827"/>
    </source>
</evidence>
<evidence type="ECO:0000259" key="2">
    <source>
        <dbReference type="Pfam" id="PF04424"/>
    </source>
</evidence>
<dbReference type="GO" id="GO:0071108">
    <property type="term" value="P:protein K48-linked deubiquitination"/>
    <property type="evidence" value="ECO:0007669"/>
    <property type="project" value="TreeGrafter"/>
</dbReference>
<feature type="compositionally biased region" description="Low complexity" evidence="1">
    <location>
        <begin position="420"/>
        <end position="438"/>
    </location>
</feature>
<dbReference type="eggNOG" id="KOG2427">
    <property type="taxonomic scope" value="Eukaryota"/>
</dbReference>
<name>A0A0D3IMI7_EMIH1</name>
<dbReference type="EnsemblProtists" id="EOD12472">
    <property type="protein sequence ID" value="EOD12472"/>
    <property type="gene ID" value="EMIHUDRAFT_437398"/>
</dbReference>
<dbReference type="Pfam" id="PF04424">
    <property type="entry name" value="MINDY_DUB"/>
    <property type="match status" value="1"/>
</dbReference>
<dbReference type="InterPro" id="IPR033979">
    <property type="entry name" value="MINDY_domain"/>
</dbReference>
<dbReference type="InterPro" id="IPR007518">
    <property type="entry name" value="MINDY"/>
</dbReference>
<reference evidence="4" key="1">
    <citation type="journal article" date="2013" name="Nature">
        <title>Pan genome of the phytoplankton Emiliania underpins its global distribution.</title>
        <authorList>
            <person name="Read B.A."/>
            <person name="Kegel J."/>
            <person name="Klute M.J."/>
            <person name="Kuo A."/>
            <person name="Lefebvre S.C."/>
            <person name="Maumus F."/>
            <person name="Mayer C."/>
            <person name="Miller J."/>
            <person name="Monier A."/>
            <person name="Salamov A."/>
            <person name="Young J."/>
            <person name="Aguilar M."/>
            <person name="Claverie J.M."/>
            <person name="Frickenhaus S."/>
            <person name="Gonzalez K."/>
            <person name="Herman E.K."/>
            <person name="Lin Y.C."/>
            <person name="Napier J."/>
            <person name="Ogata H."/>
            <person name="Sarno A.F."/>
            <person name="Shmutz J."/>
            <person name="Schroeder D."/>
            <person name="de Vargas C."/>
            <person name="Verret F."/>
            <person name="von Dassow P."/>
            <person name="Valentin K."/>
            <person name="Van de Peer Y."/>
            <person name="Wheeler G."/>
            <person name="Dacks J.B."/>
            <person name="Delwiche C.F."/>
            <person name="Dyhrman S.T."/>
            <person name="Glockner G."/>
            <person name="John U."/>
            <person name="Richards T."/>
            <person name="Worden A.Z."/>
            <person name="Zhang X."/>
            <person name="Grigoriev I.V."/>
            <person name="Allen A.E."/>
            <person name="Bidle K."/>
            <person name="Borodovsky M."/>
            <person name="Bowler C."/>
            <person name="Brownlee C."/>
            <person name="Cock J.M."/>
            <person name="Elias M."/>
            <person name="Gladyshev V.N."/>
            <person name="Groth M."/>
            <person name="Guda C."/>
            <person name="Hadaegh A."/>
            <person name="Iglesias-Rodriguez M.D."/>
            <person name="Jenkins J."/>
            <person name="Jones B.M."/>
            <person name="Lawson T."/>
            <person name="Leese F."/>
            <person name="Lindquist E."/>
            <person name="Lobanov A."/>
            <person name="Lomsadze A."/>
            <person name="Malik S.B."/>
            <person name="Marsh M.E."/>
            <person name="Mackinder L."/>
            <person name="Mock T."/>
            <person name="Mueller-Roeber B."/>
            <person name="Pagarete A."/>
            <person name="Parker M."/>
            <person name="Probert I."/>
            <person name="Quesneville H."/>
            <person name="Raines C."/>
            <person name="Rensing S.A."/>
            <person name="Riano-Pachon D.M."/>
            <person name="Richier S."/>
            <person name="Rokitta S."/>
            <person name="Shiraiwa Y."/>
            <person name="Soanes D.M."/>
            <person name="van der Giezen M."/>
            <person name="Wahlund T.M."/>
            <person name="Williams B."/>
            <person name="Wilson W."/>
            <person name="Wolfe G."/>
            <person name="Wurch L.L."/>
        </authorList>
    </citation>
    <scope>NUCLEOTIDE SEQUENCE</scope>
</reference>
<evidence type="ECO:0000313" key="3">
    <source>
        <dbReference type="EnsemblProtists" id="EOD12472"/>
    </source>
</evidence>
<organism evidence="3 4">
    <name type="scientific">Emiliania huxleyi (strain CCMP1516)</name>
    <dbReference type="NCBI Taxonomy" id="280463"/>
    <lineage>
        <taxon>Eukaryota</taxon>
        <taxon>Haptista</taxon>
        <taxon>Haptophyta</taxon>
        <taxon>Prymnesiophyceae</taxon>
        <taxon>Isochrysidales</taxon>
        <taxon>Noelaerhabdaceae</taxon>
        <taxon>Emiliania</taxon>
    </lineage>
</organism>
<feature type="region of interest" description="Disordered" evidence="1">
    <location>
        <begin position="167"/>
        <end position="263"/>
    </location>
</feature>
<dbReference type="PANTHER" id="PTHR18063">
    <property type="entry name" value="NF-E2 INDUCIBLE PROTEIN"/>
    <property type="match status" value="1"/>
</dbReference>
<evidence type="ECO:0000256" key="1">
    <source>
        <dbReference type="SAM" id="MobiDB-lite"/>
    </source>
</evidence>
<keyword evidence="4" id="KW-1185">Reference proteome</keyword>
<sequence length="473" mass="50584">MAAPDEEFRVKSLTWHGRDTYMLMQGDNGPCPLLALCNVLLLRNSIALPRPGAPNVAQSELTALLAEYMLESNPVTEASPPDLAANLTDAMALFPKLGRGLDVNVRFDAVDGLEYSEDLLIFDLLRVRLLHGWLVDPQDTATAAAVGSRSYNQLVERIIEIQSLTQANAAAEPDAPPPPPPEAAAPYPGADPFPAADPIPAAGGAAAAAEAPQGTDADCSEDEEMRQAMQLSLGLASPPPSPPPSPAAADPFPSPAQPALRRSDSMAVREALLLTEWLNGSASQLSYHGLVQLHASLAEAELAVFFRNNHFATITKHGGELYLLATDVGFAREPLVVWERLNQIDGDSTLCTSEFERVEESLTTTATEEAAAAAIAADIAEAEAREAAGLGPAQDEASDMALAIQLQREEEEQAQLAEQQMQQMQLQREQALAAQQGYGPAGPAPAYPGQPYRQQQQQQQPPQQQQRGNCLLQ</sequence>
<dbReference type="GO" id="GO:0071944">
    <property type="term" value="C:cell periphery"/>
    <property type="evidence" value="ECO:0007669"/>
    <property type="project" value="TreeGrafter"/>
</dbReference>
<dbReference type="GO" id="GO:0005829">
    <property type="term" value="C:cytosol"/>
    <property type="evidence" value="ECO:0007669"/>
    <property type="project" value="TreeGrafter"/>
</dbReference>
<dbReference type="Proteomes" id="UP000013827">
    <property type="component" value="Unassembled WGS sequence"/>
</dbReference>
<dbReference type="HOGENOM" id="CLU_022566_5_0_1"/>
<dbReference type="GO" id="GO:1990380">
    <property type="term" value="F:K48-linked deubiquitinase activity"/>
    <property type="evidence" value="ECO:0007669"/>
    <property type="project" value="InterPro"/>
</dbReference>
<dbReference type="PaxDb" id="2903-EOD12472"/>
<dbReference type="GeneID" id="17258622"/>
<proteinExistence type="predicted"/>
<dbReference type="RefSeq" id="XP_005764901.1">
    <property type="nucleotide sequence ID" value="XM_005764844.1"/>
</dbReference>
<dbReference type="STRING" id="2903.R1BS00"/>
<dbReference type="PANTHER" id="PTHR18063:SF6">
    <property type="entry name" value="UBIQUITIN CARBOXYL-TERMINAL HYDROLASE"/>
    <property type="match status" value="1"/>
</dbReference>